<dbReference type="STRING" id="338969.Rfer_0357"/>
<dbReference type="EMBL" id="CP000267">
    <property type="protein sequence ID" value="ABD68111.1"/>
    <property type="molecule type" value="Genomic_DNA"/>
</dbReference>
<proteinExistence type="predicted"/>
<sequence>MKWITRSHVHVDRVACPWLISRFIDSTAEFLFVPKNQIDKVAQETGAIPFDAPGVELGHHEGRCSFESIILKYDLKEPGLLRLAKIVHAADVGADIDQDPLARGLEAIASGYSLRFPDDLENLRHQFEVYDALYAWCRLDVAGA</sequence>
<dbReference type="eggNOG" id="COG4275">
    <property type="taxonomic scope" value="Bacteria"/>
</dbReference>
<dbReference type="InterPro" id="IPR018634">
    <property type="entry name" value="ChrB_C"/>
</dbReference>
<dbReference type="Pfam" id="PF09828">
    <property type="entry name" value="ChrB_C"/>
    <property type="match status" value="1"/>
</dbReference>
<reference evidence="3" key="1">
    <citation type="submission" date="2006-02" db="EMBL/GenBank/DDBJ databases">
        <title>Complete sequence of chromosome of Rhodoferax ferrireducens DSM 15236.</title>
        <authorList>
            <person name="Copeland A."/>
            <person name="Lucas S."/>
            <person name="Lapidus A."/>
            <person name="Barry K."/>
            <person name="Detter J.C."/>
            <person name="Glavina del Rio T."/>
            <person name="Hammon N."/>
            <person name="Israni S."/>
            <person name="Pitluck S."/>
            <person name="Brettin T."/>
            <person name="Bruce D."/>
            <person name="Han C."/>
            <person name="Tapia R."/>
            <person name="Gilna P."/>
            <person name="Kiss H."/>
            <person name="Schmutz J."/>
            <person name="Larimer F."/>
            <person name="Land M."/>
            <person name="Kyrpides N."/>
            <person name="Ivanova N."/>
            <person name="Richardson P."/>
        </authorList>
    </citation>
    <scope>NUCLEOTIDE SEQUENCE [LARGE SCALE GENOMIC DNA]</scope>
    <source>
        <strain evidence="3">ATCC BAA-621 / DSM 15236 / T118</strain>
    </source>
</reference>
<protein>
    <recommendedName>
        <fullName evidence="1">ChrB C-terminal domain-containing protein</fullName>
    </recommendedName>
</protein>
<dbReference type="HOGENOM" id="CLU_121884_0_0_4"/>
<accession>Q222E2</accession>
<evidence type="ECO:0000313" key="3">
    <source>
        <dbReference type="Proteomes" id="UP000008332"/>
    </source>
</evidence>
<gene>
    <name evidence="2" type="ordered locus">Rfer_0357</name>
</gene>
<dbReference type="Proteomes" id="UP000008332">
    <property type="component" value="Chromosome"/>
</dbReference>
<evidence type="ECO:0000313" key="2">
    <source>
        <dbReference type="EMBL" id="ABD68111.1"/>
    </source>
</evidence>
<dbReference type="OrthoDB" id="6605953at2"/>
<dbReference type="RefSeq" id="WP_011462684.1">
    <property type="nucleotide sequence ID" value="NC_007908.1"/>
</dbReference>
<dbReference type="KEGG" id="rfr:Rfer_0357"/>
<keyword evidence="3" id="KW-1185">Reference proteome</keyword>
<feature type="domain" description="ChrB C-terminal" evidence="1">
    <location>
        <begin position="3"/>
        <end position="137"/>
    </location>
</feature>
<dbReference type="AlphaFoldDB" id="Q222E2"/>
<organism evidence="2 3">
    <name type="scientific">Albidiferax ferrireducens (strain ATCC BAA-621 / DSM 15236 / T118)</name>
    <name type="common">Rhodoferax ferrireducens</name>
    <dbReference type="NCBI Taxonomy" id="338969"/>
    <lineage>
        <taxon>Bacteria</taxon>
        <taxon>Pseudomonadati</taxon>
        <taxon>Pseudomonadota</taxon>
        <taxon>Betaproteobacteria</taxon>
        <taxon>Burkholderiales</taxon>
        <taxon>Comamonadaceae</taxon>
        <taxon>Rhodoferax</taxon>
    </lineage>
</organism>
<name>Q222E2_ALBFT</name>
<evidence type="ECO:0000259" key="1">
    <source>
        <dbReference type="Pfam" id="PF09828"/>
    </source>
</evidence>